<feature type="compositionally biased region" description="Basic and acidic residues" evidence="1">
    <location>
        <begin position="21"/>
        <end position="37"/>
    </location>
</feature>
<protein>
    <submittedName>
        <fullName evidence="2">Uncharacterized protein</fullName>
    </submittedName>
</protein>
<accession>A0A8G0LR53</accession>
<evidence type="ECO:0000313" key="2">
    <source>
        <dbReference type="EMBL" id="QYT04201.1"/>
    </source>
</evidence>
<dbReference type="AlphaFoldDB" id="A0A8G0LR53"/>
<sequence>MTRQQGDWAIGKLKSCVEGSSSHHDMEEEEEWRERESDGTLGGVVVIDSSEMRRMTSALCLRVTLLAYAAPREIWRFYRTGYSSKQTCIKAKKASSKYGIWR</sequence>
<proteinExistence type="predicted"/>
<keyword evidence="3" id="KW-1185">Reference proteome</keyword>
<evidence type="ECO:0000313" key="3">
    <source>
        <dbReference type="Proteomes" id="UP000826661"/>
    </source>
</evidence>
<dbReference type="EMBL" id="CP075869">
    <property type="protein sequence ID" value="QYT04201.1"/>
    <property type="molecule type" value="Genomic_DNA"/>
</dbReference>
<gene>
    <name evidence="2" type="ORF">H0G86_011125</name>
</gene>
<feature type="region of interest" description="Disordered" evidence="1">
    <location>
        <begin position="16"/>
        <end position="37"/>
    </location>
</feature>
<name>A0A8G0LR53_9HYPO</name>
<organism evidence="2 3">
    <name type="scientific">Trichoderma simmonsii</name>
    <dbReference type="NCBI Taxonomy" id="1491479"/>
    <lineage>
        <taxon>Eukaryota</taxon>
        <taxon>Fungi</taxon>
        <taxon>Dikarya</taxon>
        <taxon>Ascomycota</taxon>
        <taxon>Pezizomycotina</taxon>
        <taxon>Sordariomycetes</taxon>
        <taxon>Hypocreomycetidae</taxon>
        <taxon>Hypocreales</taxon>
        <taxon>Hypocreaceae</taxon>
        <taxon>Trichoderma</taxon>
    </lineage>
</organism>
<evidence type="ECO:0000256" key="1">
    <source>
        <dbReference type="SAM" id="MobiDB-lite"/>
    </source>
</evidence>
<reference evidence="2 3" key="1">
    <citation type="journal article" date="2021" name="BMC Genomics">
        <title>Telomere-to-telomere genome assembly of asparaginase-producing Trichoderma simmonsii.</title>
        <authorList>
            <person name="Chung D."/>
            <person name="Kwon Y.M."/>
            <person name="Yang Y."/>
        </authorList>
    </citation>
    <scope>NUCLEOTIDE SEQUENCE [LARGE SCALE GENOMIC DNA]</scope>
    <source>
        <strain evidence="2 3">GH-Sj1</strain>
    </source>
</reference>
<dbReference type="Proteomes" id="UP000826661">
    <property type="component" value="Chromosome VI"/>
</dbReference>